<evidence type="ECO:0000313" key="3">
    <source>
        <dbReference type="Proteomes" id="UP000004535"/>
    </source>
</evidence>
<organism evidence="2 3">
    <name type="scientific">Burkholderia multivorans CGD2</name>
    <dbReference type="NCBI Taxonomy" id="513052"/>
    <lineage>
        <taxon>Bacteria</taxon>
        <taxon>Pseudomonadati</taxon>
        <taxon>Pseudomonadota</taxon>
        <taxon>Betaproteobacteria</taxon>
        <taxon>Burkholderiales</taxon>
        <taxon>Burkholderiaceae</taxon>
        <taxon>Burkholderia</taxon>
        <taxon>Burkholderia cepacia complex</taxon>
    </lineage>
</organism>
<protein>
    <submittedName>
        <fullName evidence="2">Uncharacterized protein</fullName>
    </submittedName>
</protein>
<dbReference type="EMBL" id="ACFC01000006">
    <property type="protein sequence ID" value="EEE06574.1"/>
    <property type="molecule type" value="Genomic_DNA"/>
</dbReference>
<reference evidence="2 3" key="1">
    <citation type="journal article" date="2012" name="J. Bacteriol.">
        <title>Draft Genome Sequence Determination for Cystic Fibrosis and Chronic Granulomatous Disease Burkholderia multivorans Isolates.</title>
        <authorList>
            <person name="Varga J.J."/>
            <person name="Losada L."/>
            <person name="Zelazny A.M."/>
            <person name="Brinkac L."/>
            <person name="Harkins D."/>
            <person name="Radune D."/>
            <person name="Hostetler J."/>
            <person name="Sampaio E.P."/>
            <person name="Ronning C.M."/>
            <person name="Nierman W.C."/>
            <person name="Greenberg D.E."/>
            <person name="Holland S.M."/>
            <person name="Goldberg J.B."/>
        </authorList>
    </citation>
    <scope>NUCLEOTIDE SEQUENCE [LARGE SCALE GENOMIC DNA]</scope>
    <source>
        <strain evidence="2 3">CGD2</strain>
    </source>
</reference>
<comment type="caution">
    <text evidence="2">The sequence shown here is derived from an EMBL/GenBank/DDBJ whole genome shotgun (WGS) entry which is preliminary data.</text>
</comment>
<feature type="region of interest" description="Disordered" evidence="1">
    <location>
        <begin position="1"/>
        <end position="42"/>
    </location>
</feature>
<evidence type="ECO:0000256" key="1">
    <source>
        <dbReference type="SAM" id="MobiDB-lite"/>
    </source>
</evidence>
<sequence length="42" mass="4598">MNAARNDVTVRRPTSNRPVRSRAPDGCAMHGDMPGMGQETTR</sequence>
<gene>
    <name evidence="2" type="ORF">BURMUCGD2_4171</name>
</gene>
<proteinExistence type="predicted"/>
<dbReference type="AlphaFoldDB" id="B9BS03"/>
<evidence type="ECO:0000313" key="2">
    <source>
        <dbReference type="EMBL" id="EEE06574.1"/>
    </source>
</evidence>
<dbReference type="Proteomes" id="UP000004535">
    <property type="component" value="Unassembled WGS sequence"/>
</dbReference>
<accession>B9BS03</accession>
<name>B9BS03_9BURK</name>